<dbReference type="AlphaFoldDB" id="A0A8S1XJK8"/>
<evidence type="ECO:0000313" key="2">
    <source>
        <dbReference type="Proteomes" id="UP000683925"/>
    </source>
</evidence>
<keyword evidence="2" id="KW-1185">Reference proteome</keyword>
<comment type="caution">
    <text evidence="1">The sequence shown here is derived from an EMBL/GenBank/DDBJ whole genome shotgun (WGS) entry which is preliminary data.</text>
</comment>
<protein>
    <submittedName>
        <fullName evidence="1">Uncharacterized protein</fullName>
    </submittedName>
</protein>
<dbReference type="EMBL" id="CAJJDP010000124">
    <property type="protein sequence ID" value="CAD8201315.1"/>
    <property type="molecule type" value="Genomic_DNA"/>
</dbReference>
<reference evidence="1" key="1">
    <citation type="submission" date="2021-01" db="EMBL/GenBank/DDBJ databases">
        <authorList>
            <consortium name="Genoscope - CEA"/>
            <person name="William W."/>
        </authorList>
    </citation>
    <scope>NUCLEOTIDE SEQUENCE</scope>
</reference>
<gene>
    <name evidence="1" type="ORF">POCTA_138.1.T1240030</name>
</gene>
<sequence length="112" mass="13062">MEMEDIMRAKKFALIWLSGNCKVSCRMMLQLFQSSFVIITNPIELRLIKVLNIDDFEIQIKIFNTNFVIVWTEIDANSFSQTYVGVYNTGSGFSIKQNINENQDDIQLIHNY</sequence>
<organism evidence="1 2">
    <name type="scientific">Paramecium octaurelia</name>
    <dbReference type="NCBI Taxonomy" id="43137"/>
    <lineage>
        <taxon>Eukaryota</taxon>
        <taxon>Sar</taxon>
        <taxon>Alveolata</taxon>
        <taxon>Ciliophora</taxon>
        <taxon>Intramacronucleata</taxon>
        <taxon>Oligohymenophorea</taxon>
        <taxon>Peniculida</taxon>
        <taxon>Parameciidae</taxon>
        <taxon>Paramecium</taxon>
    </lineage>
</organism>
<evidence type="ECO:0000313" key="1">
    <source>
        <dbReference type="EMBL" id="CAD8201315.1"/>
    </source>
</evidence>
<name>A0A8S1XJK8_PAROT</name>
<dbReference type="Proteomes" id="UP000683925">
    <property type="component" value="Unassembled WGS sequence"/>
</dbReference>
<accession>A0A8S1XJK8</accession>
<proteinExistence type="predicted"/>